<evidence type="ECO:0000313" key="9">
    <source>
        <dbReference type="EMBL" id="ABY40590.1"/>
    </source>
</evidence>
<evidence type="ECO:0000256" key="4">
    <source>
        <dbReference type="ARBA" id="ARBA00022989"/>
    </source>
</evidence>
<dbReference type="PANTHER" id="PTHR21143:SF104">
    <property type="entry name" value="GUSTATORY RECEPTOR 8A-RELATED"/>
    <property type="match status" value="1"/>
</dbReference>
<evidence type="ECO:0000256" key="2">
    <source>
        <dbReference type="ARBA" id="ARBA00022475"/>
    </source>
</evidence>
<dbReference type="GO" id="GO:0005886">
    <property type="term" value="C:plasma membrane"/>
    <property type="evidence" value="ECO:0007669"/>
    <property type="project" value="UniProtKB-SubCell"/>
</dbReference>
<dbReference type="AlphaFoldDB" id="B8PUL9"/>
<name>B8PUL9_TRICA</name>
<keyword evidence="5 8" id="KW-0472">Membrane</keyword>
<proteinExistence type="inferred from homology"/>
<dbReference type="HOGENOM" id="CLU_060014_0_0_1"/>
<keyword evidence="4 8" id="KW-1133">Transmembrane helix</keyword>
<feature type="transmembrane region" description="Helical" evidence="8">
    <location>
        <begin position="63"/>
        <end position="82"/>
    </location>
</feature>
<feature type="transmembrane region" description="Helical" evidence="8">
    <location>
        <begin position="147"/>
        <end position="165"/>
    </location>
</feature>
<feature type="transmembrane region" description="Helical" evidence="8">
    <location>
        <begin position="23"/>
        <end position="43"/>
    </location>
</feature>
<keyword evidence="3 8" id="KW-0812">Transmembrane</keyword>
<accession>B8PUL9</accession>
<feature type="transmembrane region" description="Helical" evidence="8">
    <location>
        <begin position="247"/>
        <end position="269"/>
    </location>
</feature>
<feature type="transmembrane region" description="Helical" evidence="8">
    <location>
        <begin position="103"/>
        <end position="127"/>
    </location>
</feature>
<evidence type="ECO:0000256" key="3">
    <source>
        <dbReference type="ARBA" id="ARBA00022692"/>
    </source>
</evidence>
<comment type="function">
    <text evidence="8">Gustatory receptor which mediates acceptance or avoidance behavior, depending on its substrates.</text>
</comment>
<dbReference type="Pfam" id="PF08395">
    <property type="entry name" value="7tm_7"/>
    <property type="match status" value="1"/>
</dbReference>
<keyword evidence="7 8" id="KW-0807">Transducer</keyword>
<reference evidence="9" key="1">
    <citation type="submission" date="2007-09" db="EMBL/GenBank/DDBJ databases">
        <title>Characterization of Tribolium castaneum chemoreceptors.</title>
        <authorList>
            <person name="Abdel-latief M."/>
        </authorList>
    </citation>
    <scope>NUCLEOTIDE SEQUENCE</scope>
    <source>
        <tissue evidence="9">Gustatory organ</tissue>
    </source>
</reference>
<dbReference type="EMBL" id="EU170065">
    <property type="protein sequence ID" value="ABY40590.1"/>
    <property type="molecule type" value="Genomic_DNA"/>
</dbReference>
<organism evidence="9">
    <name type="scientific">Tribolium castaneum</name>
    <name type="common">Red flour beetle</name>
    <dbReference type="NCBI Taxonomy" id="7070"/>
    <lineage>
        <taxon>Eukaryota</taxon>
        <taxon>Metazoa</taxon>
        <taxon>Ecdysozoa</taxon>
        <taxon>Arthropoda</taxon>
        <taxon>Hexapoda</taxon>
        <taxon>Insecta</taxon>
        <taxon>Pterygota</taxon>
        <taxon>Neoptera</taxon>
        <taxon>Endopterygota</taxon>
        <taxon>Coleoptera</taxon>
        <taxon>Polyphaga</taxon>
        <taxon>Cucujiformia</taxon>
        <taxon>Tenebrionidae</taxon>
        <taxon>Tenebrionidae incertae sedis</taxon>
        <taxon>Tribolium</taxon>
    </lineage>
</organism>
<keyword evidence="6 8" id="KW-0675">Receptor</keyword>
<evidence type="ECO:0000256" key="8">
    <source>
        <dbReference type="RuleBase" id="RU363108"/>
    </source>
</evidence>
<dbReference type="PANTHER" id="PTHR21143">
    <property type="entry name" value="INVERTEBRATE GUSTATORY RECEPTOR"/>
    <property type="match status" value="1"/>
</dbReference>
<comment type="subcellular location">
    <subcellularLocation>
        <location evidence="1 8">Cell membrane</location>
        <topology evidence="1 8">Multi-pass membrane protein</topology>
    </subcellularLocation>
</comment>
<evidence type="ECO:0000256" key="7">
    <source>
        <dbReference type="ARBA" id="ARBA00023224"/>
    </source>
</evidence>
<evidence type="ECO:0000256" key="5">
    <source>
        <dbReference type="ARBA" id="ARBA00023136"/>
    </source>
</evidence>
<evidence type="ECO:0000256" key="1">
    <source>
        <dbReference type="ARBA" id="ARBA00004651"/>
    </source>
</evidence>
<sequence length="347" mass="41320">MDHNILKSIFLIGSPFGLCQNKFYKLFAIGFFLLYNVGIIVKFHARQNSSYWTLSSMQFVLRLLLNCDLYFHNFYVFIIVGITKRNQLTRLVTNIKKIKLGGLSQYHCVFFGWYITMVAVLSLNFYIWWTCFKFDFIRFYLIEYFEMYTQFFFILSACIILRMLLFRYKYQKQLILEESVMKQITSLNMHDIEINLVILKRTDSTFNEIFGWTILYNIFFAAIKTLIYLDIAVKNYSTLVTHSTSQFVSQITLLLLFWVICIIVVIRFCDSIIEEFEGLISLAYRFENCDLDLIIDKNEICEFIKNVSQNRPKFTAGRYFVIEMTLIFNILDSMTTFLLIVLQFKEN</sequence>
<dbReference type="GO" id="GO:0050909">
    <property type="term" value="P:sensory perception of taste"/>
    <property type="evidence" value="ECO:0007669"/>
    <property type="project" value="InterPro"/>
</dbReference>
<dbReference type="GO" id="GO:0007165">
    <property type="term" value="P:signal transduction"/>
    <property type="evidence" value="ECO:0007669"/>
    <property type="project" value="UniProtKB-KW"/>
</dbReference>
<feature type="transmembrane region" description="Helical" evidence="8">
    <location>
        <begin position="319"/>
        <end position="344"/>
    </location>
</feature>
<keyword evidence="2 8" id="KW-1003">Cell membrane</keyword>
<dbReference type="InterPro" id="IPR013604">
    <property type="entry name" value="7TM_chemorcpt"/>
</dbReference>
<comment type="similarity">
    <text evidence="8">Belongs to the insect chemoreceptor superfamily. Gustatory receptor (GR) family.</text>
</comment>
<protein>
    <recommendedName>
        <fullName evidence="8">Gustatory receptor</fullName>
    </recommendedName>
</protein>
<gene>
    <name evidence="9" type="primary">Gr74</name>
</gene>
<evidence type="ECO:0000256" key="6">
    <source>
        <dbReference type="ARBA" id="ARBA00023170"/>
    </source>
</evidence>
<feature type="transmembrane region" description="Helical" evidence="8">
    <location>
        <begin position="209"/>
        <end position="227"/>
    </location>
</feature>